<dbReference type="InterPro" id="IPR006047">
    <property type="entry name" value="GH13_cat_dom"/>
</dbReference>
<protein>
    <recommendedName>
        <fullName evidence="1">Glycosyl hydrolase family 13 catalytic domain-containing protein</fullName>
    </recommendedName>
</protein>
<dbReference type="EMBL" id="UINC01024169">
    <property type="protein sequence ID" value="SVA97287.1"/>
    <property type="molecule type" value="Genomic_DNA"/>
</dbReference>
<organism evidence="2">
    <name type="scientific">marine metagenome</name>
    <dbReference type="NCBI Taxonomy" id="408172"/>
    <lineage>
        <taxon>unclassified sequences</taxon>
        <taxon>metagenomes</taxon>
        <taxon>ecological metagenomes</taxon>
    </lineage>
</organism>
<dbReference type="Pfam" id="PF00128">
    <property type="entry name" value="Alpha-amylase"/>
    <property type="match status" value="1"/>
</dbReference>
<evidence type="ECO:0000313" key="2">
    <source>
        <dbReference type="EMBL" id="SVA97287.1"/>
    </source>
</evidence>
<dbReference type="AlphaFoldDB" id="A0A382A8B4"/>
<dbReference type="PANTHER" id="PTHR10357">
    <property type="entry name" value="ALPHA-AMYLASE FAMILY MEMBER"/>
    <property type="match status" value="1"/>
</dbReference>
<feature type="non-terminal residue" evidence="2">
    <location>
        <position position="68"/>
    </location>
</feature>
<dbReference type="GO" id="GO:0004556">
    <property type="term" value="F:alpha-amylase activity"/>
    <property type="evidence" value="ECO:0007669"/>
    <property type="project" value="TreeGrafter"/>
</dbReference>
<dbReference type="PANTHER" id="PTHR10357:SF179">
    <property type="entry name" value="NEUTRAL AND BASIC AMINO ACID TRANSPORT PROTEIN RBAT"/>
    <property type="match status" value="1"/>
</dbReference>
<name>A0A382A8B4_9ZZZZ</name>
<evidence type="ECO:0000259" key="1">
    <source>
        <dbReference type="Pfam" id="PF00128"/>
    </source>
</evidence>
<accession>A0A382A8B4</accession>
<gene>
    <name evidence="2" type="ORF">METZ01_LOCUS150141</name>
</gene>
<dbReference type="SUPFAM" id="SSF51445">
    <property type="entry name" value="(Trans)glycosidases"/>
    <property type="match status" value="1"/>
</dbReference>
<feature type="non-terminal residue" evidence="2">
    <location>
        <position position="1"/>
    </location>
</feature>
<sequence length="68" mass="7473">VESTAAARRQGPGPWWHGAIGYQIYIRSFADSNGDGIGDLTGIRGRLDYLADLGVDFVWITPFYPSPM</sequence>
<dbReference type="GO" id="GO:0009313">
    <property type="term" value="P:oligosaccharide catabolic process"/>
    <property type="evidence" value="ECO:0007669"/>
    <property type="project" value="TreeGrafter"/>
</dbReference>
<dbReference type="Gene3D" id="3.20.20.80">
    <property type="entry name" value="Glycosidases"/>
    <property type="match status" value="1"/>
</dbReference>
<reference evidence="2" key="1">
    <citation type="submission" date="2018-05" db="EMBL/GenBank/DDBJ databases">
        <authorList>
            <person name="Lanie J.A."/>
            <person name="Ng W.-L."/>
            <person name="Kazmierczak K.M."/>
            <person name="Andrzejewski T.M."/>
            <person name="Davidsen T.M."/>
            <person name="Wayne K.J."/>
            <person name="Tettelin H."/>
            <person name="Glass J.I."/>
            <person name="Rusch D."/>
            <person name="Podicherti R."/>
            <person name="Tsui H.-C.T."/>
            <person name="Winkler M.E."/>
        </authorList>
    </citation>
    <scope>NUCLEOTIDE SEQUENCE</scope>
</reference>
<feature type="domain" description="Glycosyl hydrolase family 13 catalytic" evidence="1">
    <location>
        <begin position="23"/>
        <end position="68"/>
    </location>
</feature>
<proteinExistence type="predicted"/>
<dbReference type="InterPro" id="IPR017853">
    <property type="entry name" value="GH"/>
</dbReference>